<evidence type="ECO:0000256" key="5">
    <source>
        <dbReference type="RuleBase" id="RU363032"/>
    </source>
</evidence>
<dbReference type="GO" id="GO:0055085">
    <property type="term" value="P:transmembrane transport"/>
    <property type="evidence" value="ECO:0007669"/>
    <property type="project" value="InterPro"/>
</dbReference>
<comment type="subcellular location">
    <subcellularLocation>
        <location evidence="5">Cell membrane</location>
        <topology evidence="5">Multi-pass membrane protein</topology>
    </subcellularLocation>
    <subcellularLocation>
        <location evidence="1">Membrane</location>
        <topology evidence="1">Multi-pass membrane protein</topology>
    </subcellularLocation>
</comment>
<feature type="transmembrane region" description="Helical" evidence="5">
    <location>
        <begin position="250"/>
        <end position="276"/>
    </location>
</feature>
<name>A0A8J3MSY9_9CHLR</name>
<dbReference type="SUPFAM" id="SSF161098">
    <property type="entry name" value="MetI-like"/>
    <property type="match status" value="1"/>
</dbReference>
<dbReference type="RefSeq" id="WP_220195983.1">
    <property type="nucleotide sequence ID" value="NZ_BNJF01000002.1"/>
</dbReference>
<organism evidence="7 8">
    <name type="scientific">Ktedonospora formicarum</name>
    <dbReference type="NCBI Taxonomy" id="2778364"/>
    <lineage>
        <taxon>Bacteria</taxon>
        <taxon>Bacillati</taxon>
        <taxon>Chloroflexota</taxon>
        <taxon>Ktedonobacteria</taxon>
        <taxon>Ktedonobacterales</taxon>
        <taxon>Ktedonobacteraceae</taxon>
        <taxon>Ktedonospora</taxon>
    </lineage>
</organism>
<feature type="transmembrane region" description="Helical" evidence="5">
    <location>
        <begin position="7"/>
        <end position="25"/>
    </location>
</feature>
<dbReference type="InterPro" id="IPR000515">
    <property type="entry name" value="MetI-like"/>
</dbReference>
<reference evidence="7" key="1">
    <citation type="submission" date="2020-10" db="EMBL/GenBank/DDBJ databases">
        <title>Taxonomic study of unclassified bacteria belonging to the class Ktedonobacteria.</title>
        <authorList>
            <person name="Yabe S."/>
            <person name="Wang C.M."/>
            <person name="Zheng Y."/>
            <person name="Sakai Y."/>
            <person name="Cavaletti L."/>
            <person name="Monciardini P."/>
            <person name="Donadio S."/>
        </authorList>
    </citation>
    <scope>NUCLEOTIDE SEQUENCE</scope>
    <source>
        <strain evidence="7">SOSP1-1</strain>
    </source>
</reference>
<accession>A0A8J3MSY9</accession>
<comment type="caution">
    <text evidence="7">The sequence shown here is derived from an EMBL/GenBank/DDBJ whole genome shotgun (WGS) entry which is preliminary data.</text>
</comment>
<keyword evidence="4 5" id="KW-0472">Membrane</keyword>
<dbReference type="PANTHER" id="PTHR43376:SF1">
    <property type="entry name" value="OLIGOPEPTIDE TRANSPORT SYSTEM PERMEASE PROTEIN"/>
    <property type="match status" value="1"/>
</dbReference>
<evidence type="ECO:0000256" key="4">
    <source>
        <dbReference type="ARBA" id="ARBA00023136"/>
    </source>
</evidence>
<keyword evidence="3 5" id="KW-1133">Transmembrane helix</keyword>
<dbReference type="EMBL" id="BNJF01000002">
    <property type="protein sequence ID" value="GHO46615.1"/>
    <property type="molecule type" value="Genomic_DNA"/>
</dbReference>
<dbReference type="InterPro" id="IPR035906">
    <property type="entry name" value="MetI-like_sf"/>
</dbReference>
<dbReference type="AlphaFoldDB" id="A0A8J3MSY9"/>
<feature type="transmembrane region" description="Helical" evidence="5">
    <location>
        <begin position="103"/>
        <end position="126"/>
    </location>
</feature>
<evidence type="ECO:0000256" key="2">
    <source>
        <dbReference type="ARBA" id="ARBA00022692"/>
    </source>
</evidence>
<dbReference type="PROSITE" id="PS50928">
    <property type="entry name" value="ABC_TM1"/>
    <property type="match status" value="1"/>
</dbReference>
<evidence type="ECO:0000259" key="6">
    <source>
        <dbReference type="PROSITE" id="PS50928"/>
    </source>
</evidence>
<evidence type="ECO:0000313" key="7">
    <source>
        <dbReference type="EMBL" id="GHO46615.1"/>
    </source>
</evidence>
<proteinExistence type="inferred from homology"/>
<dbReference type="PANTHER" id="PTHR43376">
    <property type="entry name" value="OLIGOPEPTIDE TRANSPORT SYSTEM PERMEASE PROTEIN"/>
    <property type="match status" value="1"/>
</dbReference>
<evidence type="ECO:0000256" key="1">
    <source>
        <dbReference type="ARBA" id="ARBA00004141"/>
    </source>
</evidence>
<keyword evidence="2 5" id="KW-0812">Transmembrane</keyword>
<keyword evidence="8" id="KW-1185">Reference proteome</keyword>
<evidence type="ECO:0000313" key="8">
    <source>
        <dbReference type="Proteomes" id="UP000612362"/>
    </source>
</evidence>
<dbReference type="CDD" id="cd06261">
    <property type="entry name" value="TM_PBP2"/>
    <property type="match status" value="1"/>
</dbReference>
<protein>
    <submittedName>
        <fullName evidence="7">Peptide ABC transporter permease</fullName>
    </submittedName>
</protein>
<dbReference type="Proteomes" id="UP000612362">
    <property type="component" value="Unassembled WGS sequence"/>
</dbReference>
<gene>
    <name evidence="7" type="ORF">KSX_47780</name>
</gene>
<feature type="transmembrane region" description="Helical" evidence="5">
    <location>
        <begin position="138"/>
        <end position="162"/>
    </location>
</feature>
<dbReference type="GO" id="GO:0005886">
    <property type="term" value="C:plasma membrane"/>
    <property type="evidence" value="ECO:0007669"/>
    <property type="project" value="UniProtKB-SubCell"/>
</dbReference>
<feature type="domain" description="ABC transmembrane type-1" evidence="6">
    <location>
        <begin position="101"/>
        <end position="315"/>
    </location>
</feature>
<dbReference type="Pfam" id="PF00528">
    <property type="entry name" value="BPD_transp_1"/>
    <property type="match status" value="1"/>
</dbReference>
<comment type="similarity">
    <text evidence="5">Belongs to the binding-protein-dependent transport system permease family.</text>
</comment>
<keyword evidence="5" id="KW-0813">Transport</keyword>
<evidence type="ECO:0000256" key="3">
    <source>
        <dbReference type="ARBA" id="ARBA00022989"/>
    </source>
</evidence>
<feature type="transmembrane region" description="Helical" evidence="5">
    <location>
        <begin position="192"/>
        <end position="213"/>
    </location>
</feature>
<dbReference type="Gene3D" id="1.10.3720.10">
    <property type="entry name" value="MetI-like"/>
    <property type="match status" value="1"/>
</dbReference>
<feature type="transmembrane region" description="Helical" evidence="5">
    <location>
        <begin position="296"/>
        <end position="322"/>
    </location>
</feature>
<sequence length="331" mass="36251">MRHLLRRIIFYVAALWASVTINFILPRLMPGDPVQAYITSLRGQGNLTEAAVQSIRAQFGVSDAPFLVQYFQYLGNLVHGSLGTSISHYPLNVTAVLASDLPWTLGLVGVASVISFVLGTLLGIVVSWRRGSILDTVAAPLLTFFSAIPYFWLALGLIYLLAFQQSFFPLGDGYDTLSGIVPEWSPDFMLSVIQHAILPAATIVISSVAGWMLGMRNAMVTTLSEDYVHMARAKGLTERRVMIAYAARNAILPNITGFSMSLGYVVGGSLLTEMVFSYPGVGFDLFNAIHHLDYSLIQGIFLFIAVAMLAANFLSEIAYMLLDPRVRNERG</sequence>